<proteinExistence type="predicted"/>
<name>A0A3B0C6I0_9BACL</name>
<protein>
    <submittedName>
        <fullName evidence="1">Uncharacterized protein</fullName>
    </submittedName>
</protein>
<dbReference type="EMBL" id="RBAH01000016">
    <property type="protein sequence ID" value="RKN79157.1"/>
    <property type="molecule type" value="Genomic_DNA"/>
</dbReference>
<accession>A0A3B0C6I0</accession>
<dbReference type="OrthoDB" id="2645682at2"/>
<dbReference type="AlphaFoldDB" id="A0A3B0C6I0"/>
<dbReference type="RefSeq" id="WP_120749212.1">
    <property type="nucleotide sequence ID" value="NZ_RBAH01000016.1"/>
</dbReference>
<keyword evidence="2" id="KW-1185">Reference proteome</keyword>
<organism evidence="1 2">
    <name type="scientific">Paenibacillus ginsengarvi</name>
    <dbReference type="NCBI Taxonomy" id="400777"/>
    <lineage>
        <taxon>Bacteria</taxon>
        <taxon>Bacillati</taxon>
        <taxon>Bacillota</taxon>
        <taxon>Bacilli</taxon>
        <taxon>Bacillales</taxon>
        <taxon>Paenibacillaceae</taxon>
        <taxon>Paenibacillus</taxon>
    </lineage>
</organism>
<evidence type="ECO:0000313" key="1">
    <source>
        <dbReference type="EMBL" id="RKN79157.1"/>
    </source>
</evidence>
<dbReference type="Pfam" id="PF20131">
    <property type="entry name" value="MC3"/>
    <property type="match status" value="1"/>
</dbReference>
<gene>
    <name evidence="1" type="ORF">D7M11_20975</name>
</gene>
<dbReference type="Proteomes" id="UP000282311">
    <property type="component" value="Unassembled WGS sequence"/>
</dbReference>
<reference evidence="1 2" key="1">
    <citation type="journal article" date="2007" name="Int. J. Syst. Evol. Microbiol.">
        <title>Paenibacillus ginsengarvi sp. nov., isolated from soil from ginseng cultivation.</title>
        <authorList>
            <person name="Yoon M.H."/>
            <person name="Ten L.N."/>
            <person name="Im W.T."/>
        </authorList>
    </citation>
    <scope>NUCLEOTIDE SEQUENCE [LARGE SCALE GENOMIC DNA]</scope>
    <source>
        <strain evidence="1 2">KCTC 13059</strain>
    </source>
</reference>
<sequence length="152" mass="17256">MNHQSDLYNNEFICAISIYSVLLHSDLLSISKAMLIFPFVSHQGTLDFLKNKNTSIRGLEEFMLKKPGFFSNFNDRFYSFMVLSLNSIMFLKEAGLVHLVDSKLSVTQSDTLTFNKETVGARALSIVEAAPKLAKILISEEKNLYLQLKVRL</sequence>
<dbReference type="InterPro" id="IPR045390">
    <property type="entry name" value="ABC-3C_MC3"/>
</dbReference>
<comment type="caution">
    <text evidence="1">The sequence shown here is derived from an EMBL/GenBank/DDBJ whole genome shotgun (WGS) entry which is preliminary data.</text>
</comment>
<evidence type="ECO:0000313" key="2">
    <source>
        <dbReference type="Proteomes" id="UP000282311"/>
    </source>
</evidence>